<organism evidence="1">
    <name type="scientific">Anguilla anguilla</name>
    <name type="common">European freshwater eel</name>
    <name type="synonym">Muraena anguilla</name>
    <dbReference type="NCBI Taxonomy" id="7936"/>
    <lineage>
        <taxon>Eukaryota</taxon>
        <taxon>Metazoa</taxon>
        <taxon>Chordata</taxon>
        <taxon>Craniata</taxon>
        <taxon>Vertebrata</taxon>
        <taxon>Euteleostomi</taxon>
        <taxon>Actinopterygii</taxon>
        <taxon>Neopterygii</taxon>
        <taxon>Teleostei</taxon>
        <taxon>Anguilliformes</taxon>
        <taxon>Anguillidae</taxon>
        <taxon>Anguilla</taxon>
    </lineage>
</organism>
<reference evidence="1" key="2">
    <citation type="journal article" date="2015" name="Fish Shellfish Immunol.">
        <title>Early steps in the European eel (Anguilla anguilla)-Vibrio vulnificus interaction in the gills: Role of the RtxA13 toxin.</title>
        <authorList>
            <person name="Callol A."/>
            <person name="Pajuelo D."/>
            <person name="Ebbesson L."/>
            <person name="Teles M."/>
            <person name="MacKenzie S."/>
            <person name="Amaro C."/>
        </authorList>
    </citation>
    <scope>NUCLEOTIDE SEQUENCE</scope>
</reference>
<protein>
    <submittedName>
        <fullName evidence="1">Uncharacterized protein</fullName>
    </submittedName>
</protein>
<evidence type="ECO:0000313" key="1">
    <source>
        <dbReference type="EMBL" id="JAH07130.1"/>
    </source>
</evidence>
<accession>A0A0E9PSQ4</accession>
<proteinExistence type="predicted"/>
<dbReference type="AlphaFoldDB" id="A0A0E9PSQ4"/>
<name>A0A0E9PSQ4_ANGAN</name>
<dbReference type="EMBL" id="GBXM01101447">
    <property type="protein sequence ID" value="JAH07130.1"/>
    <property type="molecule type" value="Transcribed_RNA"/>
</dbReference>
<reference evidence="1" key="1">
    <citation type="submission" date="2014-11" db="EMBL/GenBank/DDBJ databases">
        <authorList>
            <person name="Amaro Gonzalez C."/>
        </authorList>
    </citation>
    <scope>NUCLEOTIDE SEQUENCE</scope>
</reference>
<sequence>MHLLISINYSNAAQVITASSVRCNQV</sequence>